<gene>
    <name evidence="1" type="ORF">BLNAU_8295</name>
</gene>
<protein>
    <submittedName>
        <fullName evidence="1">Uncharacterized protein</fullName>
    </submittedName>
</protein>
<evidence type="ECO:0000313" key="2">
    <source>
        <dbReference type="Proteomes" id="UP001281761"/>
    </source>
</evidence>
<dbReference type="EMBL" id="JARBJD010000053">
    <property type="protein sequence ID" value="KAK2956661.1"/>
    <property type="molecule type" value="Genomic_DNA"/>
</dbReference>
<accession>A0ABQ9XYW9</accession>
<name>A0ABQ9XYW9_9EUKA</name>
<organism evidence="1 2">
    <name type="scientific">Blattamonas nauphoetae</name>
    <dbReference type="NCBI Taxonomy" id="2049346"/>
    <lineage>
        <taxon>Eukaryota</taxon>
        <taxon>Metamonada</taxon>
        <taxon>Preaxostyla</taxon>
        <taxon>Oxymonadida</taxon>
        <taxon>Blattamonas</taxon>
    </lineage>
</organism>
<reference evidence="1 2" key="1">
    <citation type="journal article" date="2022" name="bioRxiv">
        <title>Genomics of Preaxostyla Flagellates Illuminates Evolutionary Transitions and the Path Towards Mitochondrial Loss.</title>
        <authorList>
            <person name="Novak L.V.F."/>
            <person name="Treitli S.C."/>
            <person name="Pyrih J."/>
            <person name="Halakuc P."/>
            <person name="Pipaliya S.V."/>
            <person name="Vacek V."/>
            <person name="Brzon O."/>
            <person name="Soukal P."/>
            <person name="Eme L."/>
            <person name="Dacks J.B."/>
            <person name="Karnkowska A."/>
            <person name="Elias M."/>
            <person name="Hampl V."/>
        </authorList>
    </citation>
    <scope>NUCLEOTIDE SEQUENCE [LARGE SCALE GENOMIC DNA]</scope>
    <source>
        <strain evidence="1">NAU3</strain>
        <tissue evidence="1">Gut</tissue>
    </source>
</reference>
<evidence type="ECO:0000313" key="1">
    <source>
        <dbReference type="EMBL" id="KAK2956661.1"/>
    </source>
</evidence>
<keyword evidence="2" id="KW-1185">Reference proteome</keyword>
<dbReference type="Proteomes" id="UP001281761">
    <property type="component" value="Unassembled WGS sequence"/>
</dbReference>
<proteinExistence type="predicted"/>
<comment type="caution">
    <text evidence="1">The sequence shown here is derived from an EMBL/GenBank/DDBJ whole genome shotgun (WGS) entry which is preliminary data.</text>
</comment>
<sequence>MHIRRKRRICVFGSLQGQRVTYFVFDQVTVEQIDSKDGGSFIDFGNVADGTKLSCEIKDCWIQRETASESCVINQQFGSLTIDLTTISDNNRNNCGMVNISSNTTIDLSNSKFSSSVNRLTSQKYRLFSGTIGNSSLRTCSAVIFSIDTPTCDGYVMLFVELPVEVRSLFETSTDQTKGNKFSPIISTKGEFFDFGGDPNTIIVDEEGLNIPECGTDANPCQSIDYVIIQHRSNTTQFSISVRGEFRTLVNSLNISCLCAGISRLRFMFTSTTTQNVFFRPSSSTTFSEVELNYDGDNQIVLIQLVPSRTQSSFQINFDKHETPVHNVILFSLSSLSGTIESSSISSLNLTGSSTLLSNHTRTKISKSSLSMIYASQPLLDIASDTILIIDQTTMATCQSTNADALIVVHTHATLSVTSSTFDRNSGNMAGVIFVEGMVSSDSLLIETSLFLENRALNNSLSALQQTNLPLFGNDITFSERDFQPSFKNSYSSSLFPRVVVGVDQTASSFDAFAGPSQWLYLSSLGHDTLKCGENRDPCQTLSFSIRITNETYSPSIWTDSTKTVVLRPYGHFREQSVPVLRKNISIEGRKQTELDLATDSDDIMFDVRDSLFCLKQVSIHVDSTEHGSCVHSVSSTLLFSDCIVSVIRAAVDISLSIEHQSTPIVNTTFGSIEIRKLRTETENDVIFPVCLFTISNSDATFSSSTVSNLASNSADGLISARLEDSTFDQDGVVFRDNTVESECPLLGLTILGNGVLNISQISFVRTSLSHSVIFFSETMNALISVHVDQNPNKTSDTPKPMHLFIDELSLSSSPSFNQPGSVLLISNPSRLPVHISSQTNGRKLSGIAWDSIAEKAGPPPNSLLPIVIPKLETYFVNADVEPIQLACGTNQHPCDSLTLPICLIHPEREDQFTIVLGSSVDVTITITDERCNSFVGNHHSLTVSSSLSTSPVFSITRQIQLAQLVLTLPSVAERTQPIIDCIGGEFTMKTVSIFQTSQSDSLNVDLISSHNSKIRSTSET</sequence>